<comment type="caution">
    <text evidence="2">The sequence shown here is derived from an EMBL/GenBank/DDBJ whole genome shotgun (WGS) entry which is preliminary data.</text>
</comment>
<reference evidence="2" key="1">
    <citation type="submission" date="2021-06" db="EMBL/GenBank/DDBJ databases">
        <title>Parelaphostrongylus tenuis whole genome reference sequence.</title>
        <authorList>
            <person name="Garwood T.J."/>
            <person name="Larsen P.A."/>
            <person name="Fountain-Jones N.M."/>
            <person name="Garbe J.R."/>
            <person name="Macchietto M.G."/>
            <person name="Kania S.A."/>
            <person name="Gerhold R.W."/>
            <person name="Richards J.E."/>
            <person name="Wolf T.M."/>
        </authorList>
    </citation>
    <scope>NUCLEOTIDE SEQUENCE</scope>
    <source>
        <strain evidence="2">MNPRO001-30</strain>
        <tissue evidence="2">Meninges</tissue>
    </source>
</reference>
<proteinExistence type="predicted"/>
<protein>
    <submittedName>
        <fullName evidence="2">Uncharacterized protein</fullName>
    </submittedName>
</protein>
<accession>A0AAD5M279</accession>
<keyword evidence="3" id="KW-1185">Reference proteome</keyword>
<name>A0AAD5M279_PARTN</name>
<feature type="region of interest" description="Disordered" evidence="1">
    <location>
        <begin position="22"/>
        <end position="55"/>
    </location>
</feature>
<gene>
    <name evidence="2" type="ORF">KIN20_003866</name>
</gene>
<evidence type="ECO:0000256" key="1">
    <source>
        <dbReference type="SAM" id="MobiDB-lite"/>
    </source>
</evidence>
<dbReference type="Proteomes" id="UP001196413">
    <property type="component" value="Unassembled WGS sequence"/>
</dbReference>
<evidence type="ECO:0000313" key="2">
    <source>
        <dbReference type="EMBL" id="KAJ1348543.1"/>
    </source>
</evidence>
<dbReference type="AlphaFoldDB" id="A0AAD5M279"/>
<organism evidence="2 3">
    <name type="scientific">Parelaphostrongylus tenuis</name>
    <name type="common">Meningeal worm</name>
    <dbReference type="NCBI Taxonomy" id="148309"/>
    <lineage>
        <taxon>Eukaryota</taxon>
        <taxon>Metazoa</taxon>
        <taxon>Ecdysozoa</taxon>
        <taxon>Nematoda</taxon>
        <taxon>Chromadorea</taxon>
        <taxon>Rhabditida</taxon>
        <taxon>Rhabditina</taxon>
        <taxon>Rhabditomorpha</taxon>
        <taxon>Strongyloidea</taxon>
        <taxon>Metastrongylidae</taxon>
        <taxon>Parelaphostrongylus</taxon>
    </lineage>
</organism>
<evidence type="ECO:0000313" key="3">
    <source>
        <dbReference type="Proteomes" id="UP001196413"/>
    </source>
</evidence>
<sequence length="101" mass="12072">MHEILHSIKRESARSPFSGVYDERTILRQQPRPRTRSWETFVDDEREETKGMQENDRLARVDGYWRGSTSNARSDSYHHHHGVYRVSCECEEVKKSQSFWT</sequence>
<dbReference type="EMBL" id="JAHQIW010000518">
    <property type="protein sequence ID" value="KAJ1348543.1"/>
    <property type="molecule type" value="Genomic_DNA"/>
</dbReference>